<evidence type="ECO:0000256" key="4">
    <source>
        <dbReference type="ARBA" id="ARBA00023235"/>
    </source>
</evidence>
<dbReference type="GO" id="GO:0006457">
    <property type="term" value="P:protein folding"/>
    <property type="evidence" value="ECO:0007669"/>
    <property type="project" value="InterPro"/>
</dbReference>
<comment type="caution">
    <text evidence="10">The sequence shown here is derived from an EMBL/GenBank/DDBJ whole genome shotgun (WGS) entry which is preliminary data.</text>
</comment>
<feature type="repeat" description="TPR" evidence="6">
    <location>
        <begin position="527"/>
        <end position="560"/>
    </location>
</feature>
<feature type="region of interest" description="Disordered" evidence="7">
    <location>
        <begin position="280"/>
        <end position="303"/>
    </location>
</feature>
<dbReference type="InterPro" id="IPR020892">
    <property type="entry name" value="Cyclophilin-type_PPIase_CS"/>
</dbReference>
<keyword evidence="6" id="KW-0802">TPR repeat</keyword>
<comment type="catalytic activity">
    <reaction evidence="1 5">
        <text>[protein]-peptidylproline (omega=180) = [protein]-peptidylproline (omega=0)</text>
        <dbReference type="Rhea" id="RHEA:16237"/>
        <dbReference type="Rhea" id="RHEA-COMP:10747"/>
        <dbReference type="Rhea" id="RHEA-COMP:10748"/>
        <dbReference type="ChEBI" id="CHEBI:83833"/>
        <dbReference type="ChEBI" id="CHEBI:83834"/>
        <dbReference type="EC" id="5.2.1.8"/>
    </reaction>
</comment>
<sequence>MLSHALKSILVSSIGVTAKLRELQMLYAKGALGRYYLIPDDRTCTSEDTYQGRTLCDNVNVTDRATRDMFLSHFPWILTDAEKTFDPVTKARILKLDNDGYTQEFTAHVNKAEGKCFDHIRYVGENPAEHDIEVQYMQQDVREVCQSLEILPSYIAKRKPVVFKPGIYVGGKAGDFKVTLKVLPELKELEYSTTMINDNIAIRGIDYFPAKDRVLAKVHITDKDDYNYKTPINVVLKPTVGEKASRILKGLFSPKVGRGKLDTLEAWDRKISANIDAGEFSSTLREPRPKKEDQKAAAAEEVQEEPVILRTHDIFGDGNCVKEVTQEGISEDCPKPGDEVEVHYTGWLKDTGEVFDSSRKRGTPFKFTIGKGQVIKGWDEGVATMHRLERAIFTFNPDYGYGSMGAGAEIPPNSWLKFDIELLSFKPGKPDKWSMTKQEKVAAASACKEKGNAAFKAGDYEEALEQYKEAVDYFEQTGSWTGPDKEDKDKVLLSCYLNMSNTCMKMMDWYAAVDYGQKAVEIDDKSTKAHFRYGAALMEVASYKEAKEQLMIAARADPQNREIRMTLADCKKRAKEALNDEKAAFGAMFGHNLYSEKADVEKPPVHNVAQLPKAWMDIKVGTEEPKRIRFALYSDTVPKTAENFLALCRGDAGKCKSKPEVDLAYKGSTFHRVIKGFMMQGGDFTNGNGTGGESIYGEKFPDEGFRDHHTKRGLLSMANSGPNTNGSQFFITFAPTPHLDGKHVVFGEVIDGEDVLEAVENVPTDAQDKPTVDGGVVIVDCGVE</sequence>
<dbReference type="AlphaFoldDB" id="A0A7J6N277"/>
<dbReference type="Gene3D" id="3.10.50.40">
    <property type="match status" value="1"/>
</dbReference>
<evidence type="ECO:0000256" key="2">
    <source>
        <dbReference type="ARBA" id="ARBA00013194"/>
    </source>
</evidence>
<evidence type="ECO:0000313" key="11">
    <source>
        <dbReference type="Proteomes" id="UP000591131"/>
    </source>
</evidence>
<dbReference type="GO" id="GO:0004497">
    <property type="term" value="F:monooxygenase activity"/>
    <property type="evidence" value="ECO:0007669"/>
    <property type="project" value="UniProtKB-KW"/>
</dbReference>
<dbReference type="Pfam" id="PF00254">
    <property type="entry name" value="FKBP_C"/>
    <property type="match status" value="1"/>
</dbReference>
<dbReference type="InterPro" id="IPR019734">
    <property type="entry name" value="TPR_rpt"/>
</dbReference>
<accession>A0A7J6N277</accession>
<dbReference type="PRINTS" id="PR00153">
    <property type="entry name" value="CSAPPISMRASE"/>
</dbReference>
<evidence type="ECO:0000313" key="10">
    <source>
        <dbReference type="EMBL" id="KAF4677161.1"/>
    </source>
</evidence>
<dbReference type="GO" id="GO:0003755">
    <property type="term" value="F:peptidyl-prolyl cis-trans isomerase activity"/>
    <property type="evidence" value="ECO:0007669"/>
    <property type="project" value="UniProtKB-KW"/>
</dbReference>
<evidence type="ECO:0000259" key="9">
    <source>
        <dbReference type="PROSITE" id="PS50072"/>
    </source>
</evidence>
<evidence type="ECO:0000256" key="1">
    <source>
        <dbReference type="ARBA" id="ARBA00000971"/>
    </source>
</evidence>
<dbReference type="EMBL" id="JAAPAO010000019">
    <property type="protein sequence ID" value="KAF4677161.1"/>
    <property type="molecule type" value="Genomic_DNA"/>
</dbReference>
<dbReference type="EC" id="5.2.1.8" evidence="2 5"/>
<dbReference type="InterPro" id="IPR011990">
    <property type="entry name" value="TPR-like_helical_dom_sf"/>
</dbReference>
<dbReference type="Pfam" id="PF00160">
    <property type="entry name" value="Pro_isomerase"/>
    <property type="match status" value="1"/>
</dbReference>
<protein>
    <recommendedName>
        <fullName evidence="2 5">peptidylprolyl isomerase</fullName>
        <ecNumber evidence="2 5">5.2.1.8</ecNumber>
    </recommendedName>
</protein>
<gene>
    <name evidence="10" type="primary">CYP9</name>
    <name evidence="10" type="ORF">FOL47_003003</name>
</gene>
<dbReference type="FunFam" id="2.40.100.10:FF:000025">
    <property type="entry name" value="Peptidyl-prolyl cis-trans isomerase CYP19-2"/>
    <property type="match status" value="1"/>
</dbReference>
<feature type="compositionally biased region" description="Basic and acidic residues" evidence="7">
    <location>
        <begin position="285"/>
        <end position="295"/>
    </location>
</feature>
<dbReference type="SUPFAM" id="SSF54534">
    <property type="entry name" value="FKBP-like"/>
    <property type="match status" value="1"/>
</dbReference>
<dbReference type="PROSITE" id="PS50059">
    <property type="entry name" value="FKBP_PPIASE"/>
    <property type="match status" value="1"/>
</dbReference>
<evidence type="ECO:0000256" key="6">
    <source>
        <dbReference type="PROSITE-ProRule" id="PRU00339"/>
    </source>
</evidence>
<dbReference type="FunFam" id="3.10.50.40:FF:000006">
    <property type="entry name" value="Peptidyl-prolyl cis-trans isomerase"/>
    <property type="match status" value="1"/>
</dbReference>
<keyword evidence="10" id="KW-0560">Oxidoreductase</keyword>
<keyword evidence="11" id="KW-1185">Reference proteome</keyword>
<dbReference type="PROSITE" id="PS50072">
    <property type="entry name" value="CSA_PPIASE_2"/>
    <property type="match status" value="1"/>
</dbReference>
<dbReference type="SMART" id="SM00028">
    <property type="entry name" value="TPR"/>
    <property type="match status" value="3"/>
</dbReference>
<feature type="domain" description="PPIase FKBP-type" evidence="8">
    <location>
        <begin position="337"/>
        <end position="426"/>
    </location>
</feature>
<dbReference type="Gene3D" id="2.40.100.10">
    <property type="entry name" value="Cyclophilin-like"/>
    <property type="match status" value="1"/>
</dbReference>
<evidence type="ECO:0000259" key="8">
    <source>
        <dbReference type="PROSITE" id="PS50059"/>
    </source>
</evidence>
<feature type="domain" description="PPIase cyclophilin-type" evidence="9">
    <location>
        <begin position="615"/>
        <end position="783"/>
    </location>
</feature>
<organism evidence="10 11">
    <name type="scientific">Perkinsus chesapeaki</name>
    <name type="common">Clam parasite</name>
    <name type="synonym">Perkinsus andrewsi</name>
    <dbReference type="NCBI Taxonomy" id="330153"/>
    <lineage>
        <taxon>Eukaryota</taxon>
        <taxon>Sar</taxon>
        <taxon>Alveolata</taxon>
        <taxon>Perkinsozoa</taxon>
        <taxon>Perkinsea</taxon>
        <taxon>Perkinsida</taxon>
        <taxon>Perkinsidae</taxon>
        <taxon>Perkinsus</taxon>
    </lineage>
</organism>
<dbReference type="InterPro" id="IPR046357">
    <property type="entry name" value="PPIase_dom_sf"/>
</dbReference>
<reference evidence="10 11" key="1">
    <citation type="submission" date="2020-04" db="EMBL/GenBank/DDBJ databases">
        <title>Perkinsus chesapeaki whole genome sequence.</title>
        <authorList>
            <person name="Bogema D.R."/>
        </authorList>
    </citation>
    <scope>NUCLEOTIDE SEQUENCE [LARGE SCALE GENOMIC DNA]</scope>
    <source>
        <strain evidence="10">ATCC PRA-425</strain>
    </source>
</reference>
<keyword evidence="4 5" id="KW-0413">Isomerase</keyword>
<proteinExistence type="predicted"/>
<dbReference type="PANTHER" id="PTHR11071">
    <property type="entry name" value="PEPTIDYL-PROLYL CIS-TRANS ISOMERASE"/>
    <property type="match status" value="1"/>
</dbReference>
<dbReference type="PROSITE" id="PS00170">
    <property type="entry name" value="CSA_PPIASE_1"/>
    <property type="match status" value="1"/>
</dbReference>
<dbReference type="Proteomes" id="UP000591131">
    <property type="component" value="Unassembled WGS sequence"/>
</dbReference>
<keyword evidence="3 5" id="KW-0697">Rotamase</keyword>
<dbReference type="InterPro" id="IPR002130">
    <property type="entry name" value="Cyclophilin-type_PPIase_dom"/>
</dbReference>
<dbReference type="Gene3D" id="1.25.40.10">
    <property type="entry name" value="Tetratricopeptide repeat domain"/>
    <property type="match status" value="1"/>
</dbReference>
<dbReference type="OrthoDB" id="1902587at2759"/>
<dbReference type="GO" id="GO:0005737">
    <property type="term" value="C:cytoplasm"/>
    <property type="evidence" value="ECO:0007669"/>
    <property type="project" value="TreeGrafter"/>
</dbReference>
<dbReference type="InterPro" id="IPR029000">
    <property type="entry name" value="Cyclophilin-like_dom_sf"/>
</dbReference>
<dbReference type="PANTHER" id="PTHR11071:SF561">
    <property type="entry name" value="PEPTIDYL-PROLYL CIS-TRANS ISOMERASE D-RELATED"/>
    <property type="match status" value="1"/>
</dbReference>
<name>A0A7J6N277_PERCH</name>
<feature type="repeat" description="TPR" evidence="6">
    <location>
        <begin position="444"/>
        <end position="477"/>
    </location>
</feature>
<dbReference type="GO" id="GO:0016018">
    <property type="term" value="F:cyclosporin A binding"/>
    <property type="evidence" value="ECO:0007669"/>
    <property type="project" value="TreeGrafter"/>
</dbReference>
<dbReference type="InterPro" id="IPR001179">
    <property type="entry name" value="PPIase_FKBP_dom"/>
</dbReference>
<evidence type="ECO:0000256" key="5">
    <source>
        <dbReference type="PROSITE-ProRule" id="PRU00277"/>
    </source>
</evidence>
<dbReference type="PROSITE" id="PS50005">
    <property type="entry name" value="TPR"/>
    <property type="match status" value="2"/>
</dbReference>
<dbReference type="SUPFAM" id="SSF48452">
    <property type="entry name" value="TPR-like"/>
    <property type="match status" value="1"/>
</dbReference>
<dbReference type="SUPFAM" id="SSF50891">
    <property type="entry name" value="Cyclophilin-like"/>
    <property type="match status" value="1"/>
</dbReference>
<evidence type="ECO:0000256" key="3">
    <source>
        <dbReference type="ARBA" id="ARBA00023110"/>
    </source>
</evidence>
<evidence type="ECO:0000256" key="7">
    <source>
        <dbReference type="SAM" id="MobiDB-lite"/>
    </source>
</evidence>
<keyword evidence="10" id="KW-0503">Monooxygenase</keyword>